<dbReference type="EMBL" id="JAINVV010000009">
    <property type="protein sequence ID" value="MBY8824491.1"/>
    <property type="molecule type" value="Genomic_DNA"/>
</dbReference>
<dbReference type="InterPro" id="IPR011527">
    <property type="entry name" value="ABC1_TM_dom"/>
</dbReference>
<feature type="compositionally biased region" description="Polar residues" evidence="7">
    <location>
        <begin position="692"/>
        <end position="704"/>
    </location>
</feature>
<keyword evidence="2 8" id="KW-0812">Transmembrane</keyword>
<evidence type="ECO:0000256" key="1">
    <source>
        <dbReference type="ARBA" id="ARBA00004651"/>
    </source>
</evidence>
<dbReference type="Gene3D" id="3.40.50.300">
    <property type="entry name" value="P-loop containing nucleotide triphosphate hydrolases"/>
    <property type="match status" value="1"/>
</dbReference>
<organism evidence="11 12">
    <name type="scientific">Sphingomonas colocasiae</name>
    <dbReference type="NCBI Taxonomy" id="1848973"/>
    <lineage>
        <taxon>Bacteria</taxon>
        <taxon>Pseudomonadati</taxon>
        <taxon>Pseudomonadota</taxon>
        <taxon>Alphaproteobacteria</taxon>
        <taxon>Sphingomonadales</taxon>
        <taxon>Sphingomonadaceae</taxon>
        <taxon>Sphingomonas</taxon>
    </lineage>
</organism>
<feature type="domain" description="ABC transmembrane type-1" evidence="10">
    <location>
        <begin position="140"/>
        <end position="415"/>
    </location>
</feature>
<sequence length="704" mass="75956">MTTDTSIRGAVEHFAQVKGMSLAPKWDEELGGIELDLGGTDVSQLCAQLGWPAPVPFHARPRADQFPLLVYQPEIGWAVAEQWENEGMIRLSGLHLPLLEYHGDLVFYDIAFPDPLQSGQVPSAISVFWRAIMRRKNVLVMATLATVFANIVTLATSLYSMQIFDRVIPLGSYSTLWVLTIGVTIALIIDFTLRSVRALMIEREAAEIDAEVSEYFFARAQAVRLDARPPGIGTMAAQLRGLEQVRSVMSSGSLFMLADLPFALFFIVVIGMLGGVVAIVPIISLPIALLMAFGLAKMIRNGTDRAQVSGNRKNGMLVESLDAAESIKAGRGGWFMLGRWNRLIREVHHFEDPVKRSSAMAGSVFSTLQQIAYVAIMAVGAYEVGQGNMTSGGLLACSIIAGRINGPLIAMLPNLIVQWGYARSSLKALDSILKLPLDRTSSESSLRPGSLDGPIQIDNIKFAYPGAREGLDVPKLEFRPGERVAIIGGVGSGKTTLLRVLAGIFHAQAGTAKIGGLDLTQIADDVLRQHIGYLPQDFRLVNGSLRENLTMGMGNVGDDAVMEAAKKTGLVHMISAHPLGLDLAIQEGGRGLSGGQRSLVGLTRMLLANPTVWLLDEPTANLDQNTEVAVLAALEKALGPQQTMLIVTHRLQLLARVQRVIVMGNGRILLDGPTAEVIQRLQPKPPAQQQPSKTVSPITATAGR</sequence>
<dbReference type="PROSITE" id="PS50893">
    <property type="entry name" value="ABC_TRANSPORTER_2"/>
    <property type="match status" value="1"/>
</dbReference>
<dbReference type="PROSITE" id="PS50929">
    <property type="entry name" value="ABC_TM1F"/>
    <property type="match status" value="1"/>
</dbReference>
<evidence type="ECO:0000256" key="2">
    <source>
        <dbReference type="ARBA" id="ARBA00022692"/>
    </source>
</evidence>
<feature type="region of interest" description="Disordered" evidence="7">
    <location>
        <begin position="683"/>
        <end position="704"/>
    </location>
</feature>
<evidence type="ECO:0000259" key="10">
    <source>
        <dbReference type="PROSITE" id="PS50929"/>
    </source>
</evidence>
<comment type="subcellular location">
    <subcellularLocation>
        <location evidence="1">Cell membrane</location>
        <topology evidence="1">Multi-pass membrane protein</topology>
    </subcellularLocation>
</comment>
<keyword evidence="12" id="KW-1185">Reference proteome</keyword>
<evidence type="ECO:0000313" key="12">
    <source>
        <dbReference type="Proteomes" id="UP000706039"/>
    </source>
</evidence>
<dbReference type="RefSeq" id="WP_222991596.1">
    <property type="nucleotide sequence ID" value="NZ_JAINVV010000009.1"/>
</dbReference>
<evidence type="ECO:0000256" key="5">
    <source>
        <dbReference type="ARBA" id="ARBA00022989"/>
    </source>
</evidence>
<dbReference type="InterPro" id="IPR039421">
    <property type="entry name" value="Type_1_exporter"/>
</dbReference>
<protein>
    <submittedName>
        <fullName evidence="11">Peptidase domain-containing ABC transporter</fullName>
    </submittedName>
</protein>
<dbReference type="PANTHER" id="PTHR43394:SF1">
    <property type="entry name" value="ATP-BINDING CASSETTE SUB-FAMILY B MEMBER 10, MITOCHONDRIAL"/>
    <property type="match status" value="1"/>
</dbReference>
<dbReference type="InterPro" id="IPR036640">
    <property type="entry name" value="ABC1_TM_sf"/>
</dbReference>
<dbReference type="SUPFAM" id="SSF90123">
    <property type="entry name" value="ABC transporter transmembrane region"/>
    <property type="match status" value="1"/>
</dbReference>
<dbReference type="InterPro" id="IPR003593">
    <property type="entry name" value="AAA+_ATPase"/>
</dbReference>
<dbReference type="Gene3D" id="1.20.1560.10">
    <property type="entry name" value="ABC transporter type 1, transmembrane domain"/>
    <property type="match status" value="1"/>
</dbReference>
<reference evidence="11 12" key="1">
    <citation type="submission" date="2021-08" db="EMBL/GenBank/DDBJ databases">
        <authorList>
            <person name="Tuo L."/>
        </authorList>
    </citation>
    <scope>NUCLEOTIDE SEQUENCE [LARGE SCALE GENOMIC DNA]</scope>
    <source>
        <strain evidence="11 12">JCM 31229</strain>
    </source>
</reference>
<evidence type="ECO:0000259" key="9">
    <source>
        <dbReference type="PROSITE" id="PS50893"/>
    </source>
</evidence>
<keyword evidence="3" id="KW-0547">Nucleotide-binding</keyword>
<keyword evidence="5 8" id="KW-1133">Transmembrane helix</keyword>
<evidence type="ECO:0000313" key="11">
    <source>
        <dbReference type="EMBL" id="MBY8824491.1"/>
    </source>
</evidence>
<dbReference type="InterPro" id="IPR003439">
    <property type="entry name" value="ABC_transporter-like_ATP-bd"/>
</dbReference>
<dbReference type="SUPFAM" id="SSF52540">
    <property type="entry name" value="P-loop containing nucleoside triphosphate hydrolases"/>
    <property type="match status" value="1"/>
</dbReference>
<dbReference type="Pfam" id="PF00664">
    <property type="entry name" value="ABC_membrane"/>
    <property type="match status" value="1"/>
</dbReference>
<keyword evidence="6 8" id="KW-0472">Membrane</keyword>
<gene>
    <name evidence="11" type="ORF">K7G82_19455</name>
</gene>
<evidence type="ECO:0000256" key="3">
    <source>
        <dbReference type="ARBA" id="ARBA00022741"/>
    </source>
</evidence>
<feature type="transmembrane region" description="Helical" evidence="8">
    <location>
        <begin position="138"/>
        <end position="161"/>
    </location>
</feature>
<accession>A0ABS7PTI6</accession>
<dbReference type="Pfam" id="PF00005">
    <property type="entry name" value="ABC_tran"/>
    <property type="match status" value="1"/>
</dbReference>
<dbReference type="PANTHER" id="PTHR43394">
    <property type="entry name" value="ATP-DEPENDENT PERMEASE MDL1, MITOCHONDRIAL"/>
    <property type="match status" value="1"/>
</dbReference>
<proteinExistence type="predicted"/>
<keyword evidence="4" id="KW-0067">ATP-binding</keyword>
<evidence type="ECO:0000256" key="7">
    <source>
        <dbReference type="SAM" id="MobiDB-lite"/>
    </source>
</evidence>
<evidence type="ECO:0000256" key="4">
    <source>
        <dbReference type="ARBA" id="ARBA00022840"/>
    </source>
</evidence>
<evidence type="ECO:0000256" key="6">
    <source>
        <dbReference type="ARBA" id="ARBA00023136"/>
    </source>
</evidence>
<comment type="caution">
    <text evidence="11">The sequence shown here is derived from an EMBL/GenBank/DDBJ whole genome shotgun (WGS) entry which is preliminary data.</text>
</comment>
<dbReference type="SMART" id="SM00382">
    <property type="entry name" value="AAA"/>
    <property type="match status" value="1"/>
</dbReference>
<name>A0ABS7PTI6_9SPHN</name>
<dbReference type="Proteomes" id="UP000706039">
    <property type="component" value="Unassembled WGS sequence"/>
</dbReference>
<feature type="domain" description="ABC transporter" evidence="9">
    <location>
        <begin position="455"/>
        <end position="690"/>
    </location>
</feature>
<evidence type="ECO:0000256" key="8">
    <source>
        <dbReference type="SAM" id="Phobius"/>
    </source>
</evidence>
<feature type="transmembrane region" description="Helical" evidence="8">
    <location>
        <begin position="173"/>
        <end position="193"/>
    </location>
</feature>
<dbReference type="InterPro" id="IPR027417">
    <property type="entry name" value="P-loop_NTPase"/>
</dbReference>